<protein>
    <recommendedName>
        <fullName evidence="4">Toxin-antitoxin system YwqK family antitoxin</fullName>
    </recommendedName>
</protein>
<gene>
    <name evidence="2" type="ORF">JI741_04200</name>
</gene>
<organism evidence="2 3">
    <name type="scientific">Chryseolinea lacunae</name>
    <dbReference type="NCBI Taxonomy" id="2801331"/>
    <lineage>
        <taxon>Bacteria</taxon>
        <taxon>Pseudomonadati</taxon>
        <taxon>Bacteroidota</taxon>
        <taxon>Cytophagia</taxon>
        <taxon>Cytophagales</taxon>
        <taxon>Fulvivirgaceae</taxon>
        <taxon>Chryseolinea</taxon>
    </lineage>
</organism>
<evidence type="ECO:0008006" key="4">
    <source>
        <dbReference type="Google" id="ProtNLM"/>
    </source>
</evidence>
<accession>A0ABS1KLQ4</accession>
<dbReference type="Gene3D" id="2.20.110.10">
    <property type="entry name" value="Histone H3 K4-specific methyltransferase SET7/9 N-terminal domain"/>
    <property type="match status" value="2"/>
</dbReference>
<reference evidence="2 3" key="1">
    <citation type="submission" date="2021-01" db="EMBL/GenBank/DDBJ databases">
        <title>Chryseolinea sp. Jin1 Genome sequencing and assembly.</title>
        <authorList>
            <person name="Kim I."/>
        </authorList>
    </citation>
    <scope>NUCLEOTIDE SEQUENCE [LARGE SCALE GENOMIC DNA]</scope>
    <source>
        <strain evidence="2 3">Jin1</strain>
    </source>
</reference>
<feature type="chain" id="PRO_5045322754" description="Toxin-antitoxin system YwqK family antitoxin" evidence="1">
    <location>
        <begin position="21"/>
        <end position="327"/>
    </location>
</feature>
<evidence type="ECO:0000313" key="3">
    <source>
        <dbReference type="Proteomes" id="UP000613030"/>
    </source>
</evidence>
<name>A0ABS1KLQ4_9BACT</name>
<comment type="caution">
    <text evidence="2">The sequence shown here is derived from an EMBL/GenBank/DDBJ whole genome shotgun (WGS) entry which is preliminary data.</text>
</comment>
<proteinExistence type="predicted"/>
<feature type="signal peptide" evidence="1">
    <location>
        <begin position="1"/>
        <end position="20"/>
    </location>
</feature>
<dbReference type="Proteomes" id="UP000613030">
    <property type="component" value="Unassembled WGS sequence"/>
</dbReference>
<dbReference type="SUPFAM" id="SSF82185">
    <property type="entry name" value="Histone H3 K4-specific methyltransferase SET7/9 N-terminal domain"/>
    <property type="match status" value="1"/>
</dbReference>
<evidence type="ECO:0000256" key="1">
    <source>
        <dbReference type="SAM" id="SignalP"/>
    </source>
</evidence>
<evidence type="ECO:0000313" key="2">
    <source>
        <dbReference type="EMBL" id="MBL0740403.1"/>
    </source>
</evidence>
<sequence length="327" mass="37065">MKKIILVLLLNTSWVGLTSAQQTVLKYPHCNCVEKITLTETEPKKPNGPYEWVCNEVVVEKGQYKDGVKDGQWTNKSGKGVVIARIDYDSGKLNGDYELFHSDGTTKLVAHFDHGAPEGTWQYFNTQGKIIKTGAYHAGKPVGLWTIYDKLGRKALLDYDFDQTSMAPGSVNPYYKNDIMIHDDQSGEYVILYYPDRTPRAEIQPLGGYLLANDYFVQYFTIPPVMMDTYVKYDFVASVAVDHNVVKDINVLFRETMPYYPHAPSFPYIVSTNGAGKLQRVTHSVLNLKYLRSKIQETLLLMGPWLGTTSTPVEIHVPFVLNDLKKF</sequence>
<dbReference type="RefSeq" id="WP_202007672.1">
    <property type="nucleotide sequence ID" value="NZ_JAERRB010000001.1"/>
</dbReference>
<keyword evidence="3" id="KW-1185">Reference proteome</keyword>
<keyword evidence="1" id="KW-0732">Signal</keyword>
<dbReference type="EMBL" id="JAERRB010000001">
    <property type="protein sequence ID" value="MBL0740403.1"/>
    <property type="molecule type" value="Genomic_DNA"/>
</dbReference>